<dbReference type="PANTHER" id="PTHR13016:SF0">
    <property type="entry name" value="AMME SYNDROME CANDIDATE GENE 1 PROTEIN"/>
    <property type="match status" value="1"/>
</dbReference>
<dbReference type="Proteomes" id="UP000007875">
    <property type="component" value="Unassembled WGS sequence"/>
</dbReference>
<dbReference type="FunFam" id="3.30.700.20:FF:000001">
    <property type="entry name" value="AMME syndrome candidate gene 1"/>
    <property type="match status" value="1"/>
</dbReference>
<dbReference type="InParanoid" id="H2Z1U1"/>
<dbReference type="Ensembl" id="ENSCSAVT00000011687.1">
    <property type="protein sequence ID" value="ENSCSAVP00000011553.1"/>
    <property type="gene ID" value="ENSCSAVG00000006770.1"/>
</dbReference>
<reference evidence="3" key="3">
    <citation type="submission" date="2025-09" db="UniProtKB">
        <authorList>
            <consortium name="Ensembl"/>
        </authorList>
    </citation>
    <scope>IDENTIFICATION</scope>
</reference>
<evidence type="ECO:0000259" key="2">
    <source>
        <dbReference type="PROSITE" id="PS51112"/>
    </source>
</evidence>
<evidence type="ECO:0000313" key="4">
    <source>
        <dbReference type="Proteomes" id="UP000007875"/>
    </source>
</evidence>
<reference evidence="4" key="1">
    <citation type="submission" date="2003-08" db="EMBL/GenBank/DDBJ databases">
        <authorList>
            <person name="Birren B."/>
            <person name="Nusbaum C."/>
            <person name="Abebe A."/>
            <person name="Abouelleil A."/>
            <person name="Adekoya E."/>
            <person name="Ait-zahra M."/>
            <person name="Allen N."/>
            <person name="Allen T."/>
            <person name="An P."/>
            <person name="Anderson M."/>
            <person name="Anderson S."/>
            <person name="Arachchi H."/>
            <person name="Armbruster J."/>
            <person name="Bachantsang P."/>
            <person name="Baldwin J."/>
            <person name="Barry A."/>
            <person name="Bayul T."/>
            <person name="Blitshsteyn B."/>
            <person name="Bloom T."/>
            <person name="Blye J."/>
            <person name="Boguslavskiy L."/>
            <person name="Borowsky M."/>
            <person name="Boukhgalter B."/>
            <person name="Brunache A."/>
            <person name="Butler J."/>
            <person name="Calixte N."/>
            <person name="Calvo S."/>
            <person name="Camarata J."/>
            <person name="Campo K."/>
            <person name="Chang J."/>
            <person name="Cheshatsang Y."/>
            <person name="Citroen M."/>
            <person name="Collymore A."/>
            <person name="Considine T."/>
            <person name="Cook A."/>
            <person name="Cooke P."/>
            <person name="Corum B."/>
            <person name="Cuomo C."/>
            <person name="David R."/>
            <person name="Dawoe T."/>
            <person name="Degray S."/>
            <person name="Dodge S."/>
            <person name="Dooley K."/>
            <person name="Dorje P."/>
            <person name="Dorjee K."/>
            <person name="Dorris L."/>
            <person name="Duffey N."/>
            <person name="Dupes A."/>
            <person name="Elkins T."/>
            <person name="Engels R."/>
            <person name="Erickson J."/>
            <person name="Farina A."/>
            <person name="Faro S."/>
            <person name="Ferreira P."/>
            <person name="Fischer H."/>
            <person name="Fitzgerald M."/>
            <person name="Foley K."/>
            <person name="Gage D."/>
            <person name="Galagan J."/>
            <person name="Gearin G."/>
            <person name="Gnerre S."/>
            <person name="Gnirke A."/>
            <person name="Goyette A."/>
            <person name="Graham J."/>
            <person name="Grandbois E."/>
            <person name="Gyaltsen K."/>
            <person name="Hafez N."/>
            <person name="Hagopian D."/>
            <person name="Hagos B."/>
            <person name="Hall J."/>
            <person name="Hatcher B."/>
            <person name="Heller A."/>
            <person name="Higgins H."/>
            <person name="Honan T."/>
            <person name="Horn A."/>
            <person name="Houde N."/>
            <person name="Hughes L."/>
            <person name="Hulme W."/>
            <person name="Husby E."/>
            <person name="Iliev I."/>
            <person name="Jaffe D."/>
            <person name="Jones C."/>
            <person name="Kamal M."/>
            <person name="Kamat A."/>
            <person name="Kamvysselis M."/>
            <person name="Karlsson E."/>
            <person name="Kells C."/>
            <person name="Kieu A."/>
            <person name="Kisner P."/>
            <person name="Kodira C."/>
            <person name="Kulbokas E."/>
            <person name="Labutti K."/>
            <person name="Lama D."/>
            <person name="Landers T."/>
            <person name="Leger J."/>
            <person name="Levine S."/>
            <person name="Lewis D."/>
            <person name="Lewis T."/>
            <person name="Lindblad-toh K."/>
            <person name="Liu X."/>
            <person name="Lokyitsang T."/>
            <person name="Lokyitsang Y."/>
            <person name="Lucien O."/>
            <person name="Lui A."/>
            <person name="Ma L.J."/>
            <person name="Mabbitt R."/>
            <person name="Macdonald J."/>
            <person name="Maclean C."/>
            <person name="Major J."/>
            <person name="Manning J."/>
            <person name="Marabella R."/>
            <person name="Maru K."/>
            <person name="Matthews C."/>
            <person name="Mauceli E."/>
            <person name="Mccarthy M."/>
            <person name="Mcdonough S."/>
            <person name="Mcghee T."/>
            <person name="Meldrim J."/>
            <person name="Meneus L."/>
            <person name="Mesirov J."/>
            <person name="Mihalev A."/>
            <person name="Mihova T."/>
            <person name="Mikkelsen T."/>
            <person name="Mlenga V."/>
            <person name="Moru K."/>
            <person name="Mozes J."/>
            <person name="Mulrain L."/>
            <person name="Munson G."/>
            <person name="Naylor J."/>
            <person name="Newes C."/>
            <person name="Nguyen C."/>
            <person name="Nguyen N."/>
            <person name="Nguyen T."/>
            <person name="Nicol R."/>
            <person name="Nielsen C."/>
            <person name="Nizzari M."/>
            <person name="Norbu C."/>
            <person name="Norbu N."/>
            <person name="O'donnell P."/>
            <person name="Okoawo O."/>
            <person name="O'leary S."/>
            <person name="Omotosho B."/>
            <person name="O'neill K."/>
            <person name="Osman S."/>
            <person name="Parker S."/>
            <person name="Perrin D."/>
            <person name="Phunkhang P."/>
            <person name="Piqani B."/>
            <person name="Purcell S."/>
            <person name="Rachupka T."/>
            <person name="Ramasamy U."/>
            <person name="Rameau R."/>
            <person name="Ray V."/>
            <person name="Raymond C."/>
            <person name="Retta R."/>
            <person name="Richardson S."/>
            <person name="Rise C."/>
            <person name="Rodriguez J."/>
            <person name="Rogers J."/>
            <person name="Rogov P."/>
            <person name="Rutman M."/>
            <person name="Schupbach R."/>
            <person name="Seaman C."/>
            <person name="Settipalli S."/>
            <person name="Sharpe T."/>
            <person name="Sheridan J."/>
            <person name="Sherpa N."/>
            <person name="Shi J."/>
            <person name="Smirnov S."/>
            <person name="Smith C."/>
            <person name="Sougnez C."/>
            <person name="Spencer B."/>
            <person name="Stalker J."/>
            <person name="Stange-thomann N."/>
            <person name="Stavropoulos S."/>
            <person name="Stetson K."/>
            <person name="Stone C."/>
            <person name="Stone S."/>
            <person name="Stubbs M."/>
            <person name="Talamas J."/>
            <person name="Tchuinga P."/>
            <person name="Tenzing P."/>
            <person name="Tesfaye S."/>
            <person name="Theodore J."/>
            <person name="Thoulutsang Y."/>
            <person name="Topham K."/>
            <person name="Towey S."/>
            <person name="Tsamla T."/>
            <person name="Tsomo N."/>
            <person name="Vallee D."/>
            <person name="Vassiliev H."/>
            <person name="Venkataraman V."/>
            <person name="Vinson J."/>
            <person name="Vo A."/>
            <person name="Wade C."/>
            <person name="Wang S."/>
            <person name="Wangchuk T."/>
            <person name="Wangdi T."/>
            <person name="Whittaker C."/>
            <person name="Wilkinson J."/>
            <person name="Wu Y."/>
            <person name="Wyman D."/>
            <person name="Yadav S."/>
            <person name="Yang S."/>
            <person name="Yang X."/>
            <person name="Yeager S."/>
            <person name="Yee E."/>
            <person name="Young G."/>
            <person name="Zainoun J."/>
            <person name="Zembeck L."/>
            <person name="Zimmer A."/>
            <person name="Zody M."/>
            <person name="Lander E."/>
        </authorList>
    </citation>
    <scope>NUCLEOTIDE SEQUENCE [LARGE SCALE GENOMIC DNA]</scope>
</reference>
<feature type="region of interest" description="Disordered" evidence="1">
    <location>
        <begin position="212"/>
        <end position="277"/>
    </location>
</feature>
<dbReference type="PROSITE" id="PS51112">
    <property type="entry name" value="AMMECR1"/>
    <property type="match status" value="1"/>
</dbReference>
<proteinExistence type="predicted"/>
<feature type="domain" description="AMMECR1" evidence="2">
    <location>
        <begin position="16"/>
        <end position="209"/>
    </location>
</feature>
<accession>H2Z1U1</accession>
<dbReference type="Pfam" id="PF01871">
    <property type="entry name" value="AMMECR1"/>
    <property type="match status" value="1"/>
</dbReference>
<dbReference type="SUPFAM" id="SSF143447">
    <property type="entry name" value="AMMECR1-like"/>
    <property type="match status" value="1"/>
</dbReference>
<dbReference type="eggNOG" id="KOG3274">
    <property type="taxonomic scope" value="Eukaryota"/>
</dbReference>
<dbReference type="GeneTree" id="ENSGT00390000010397"/>
<dbReference type="PANTHER" id="PTHR13016">
    <property type="entry name" value="AMMECR1 HOMOLOG"/>
    <property type="match status" value="1"/>
</dbReference>
<dbReference type="NCBIfam" id="TIGR00296">
    <property type="entry name" value="TIGR00296 family protein"/>
    <property type="match status" value="1"/>
</dbReference>
<organism evidence="3 4">
    <name type="scientific">Ciona savignyi</name>
    <name type="common">Pacific transparent sea squirt</name>
    <dbReference type="NCBI Taxonomy" id="51511"/>
    <lineage>
        <taxon>Eukaryota</taxon>
        <taxon>Metazoa</taxon>
        <taxon>Chordata</taxon>
        <taxon>Tunicata</taxon>
        <taxon>Ascidiacea</taxon>
        <taxon>Phlebobranchia</taxon>
        <taxon>Cionidae</taxon>
        <taxon>Ciona</taxon>
    </lineage>
</organism>
<dbReference type="AlphaFoldDB" id="H2Z1U1"/>
<dbReference type="InterPro" id="IPR027485">
    <property type="entry name" value="AMMECR1_N"/>
</dbReference>
<dbReference type="Gene3D" id="3.30.700.20">
    <property type="entry name" value="Hypothetical protein ph0010, domain 1"/>
    <property type="match status" value="1"/>
</dbReference>
<dbReference type="HOGENOM" id="CLU_052828_0_1_1"/>
<dbReference type="InterPro" id="IPR036071">
    <property type="entry name" value="AMMECR1_dom_sf"/>
</dbReference>
<name>H2Z1U1_CIOSA</name>
<feature type="compositionally biased region" description="Polar residues" evidence="1">
    <location>
        <begin position="246"/>
        <end position="277"/>
    </location>
</feature>
<evidence type="ECO:0000256" key="1">
    <source>
        <dbReference type="SAM" id="MobiDB-lite"/>
    </source>
</evidence>
<evidence type="ECO:0000313" key="3">
    <source>
        <dbReference type="Ensembl" id="ENSCSAVP00000011553.1"/>
    </source>
</evidence>
<reference evidence="3" key="2">
    <citation type="submission" date="2025-08" db="UniProtKB">
        <authorList>
            <consortium name="Ensembl"/>
        </authorList>
    </citation>
    <scope>IDENTIFICATION</scope>
</reference>
<protein>
    <recommendedName>
        <fullName evidence="2">AMMECR1 domain-containing protein</fullName>
    </recommendedName>
</protein>
<dbReference type="InterPro" id="IPR023473">
    <property type="entry name" value="AMMECR1"/>
</dbReference>
<keyword evidence="4" id="KW-1185">Reference proteome</keyword>
<dbReference type="FunCoup" id="H2Z1U1">
    <property type="interactions" value="454"/>
</dbReference>
<dbReference type="OMA" id="LFITWNK"/>
<dbReference type="InterPro" id="IPR002733">
    <property type="entry name" value="AMMECR1_domain"/>
</dbReference>
<sequence length="277" mass="31553">MKLSRPMVNGNALPNGHDDGSVIRHEMCYFCFDVLSAHLHNADPPKPTFTNKAYPLFVTWKIGGDLRLRGCIGTFSPMPLHSGLREYAITSSMKDNRFSPVRLDELPRLSCSVSLLTKFEDCVDCYDWKVGIHGIRIEFLNERGHHKTATYLPEVSKEQGWNEQQTVENLLRKGGYRSDISPQFLATIRTKRYQSEKLTVSYQDYVNARSIKSKPHMNGVNHRSHQPYPPPSLMHQHRRNSREKGSTSSVHTNHTPHNSQQPNGVSNHSNHPSNSLI</sequence>